<dbReference type="InterPro" id="IPR052516">
    <property type="entry name" value="N-heterocyclic_Hydroxylase"/>
</dbReference>
<dbReference type="PANTHER" id="PTHR47495">
    <property type="entry name" value="ALDEHYDE DEHYDROGENASE"/>
    <property type="match status" value="1"/>
</dbReference>
<evidence type="ECO:0000313" key="4">
    <source>
        <dbReference type="EMBL" id="MFC6867866.1"/>
    </source>
</evidence>
<dbReference type="InterPro" id="IPR046867">
    <property type="entry name" value="AldOxase/xan_DH_MoCoBD2"/>
</dbReference>
<protein>
    <submittedName>
        <fullName evidence="4">Molybdopterin cofactor-binding domain-containing protein</fullName>
    </submittedName>
</protein>
<name>A0ABW2BXU4_9PSEU</name>
<keyword evidence="2" id="KW-1133">Transmembrane helix</keyword>
<dbReference type="SUPFAM" id="SSF56003">
    <property type="entry name" value="Molybdenum cofactor-binding domain"/>
    <property type="match status" value="2"/>
</dbReference>
<proteinExistence type="predicted"/>
<reference evidence="5" key="1">
    <citation type="journal article" date="2019" name="Int. J. Syst. Evol. Microbiol.">
        <title>The Global Catalogue of Microorganisms (GCM) 10K type strain sequencing project: providing services to taxonomists for standard genome sequencing and annotation.</title>
        <authorList>
            <consortium name="The Broad Institute Genomics Platform"/>
            <consortium name="The Broad Institute Genome Sequencing Center for Infectious Disease"/>
            <person name="Wu L."/>
            <person name="Ma J."/>
        </authorList>
    </citation>
    <scope>NUCLEOTIDE SEQUENCE [LARGE SCALE GENOMIC DNA]</scope>
    <source>
        <strain evidence="5">KCTC 32255</strain>
    </source>
</reference>
<keyword evidence="2" id="KW-0472">Membrane</keyword>
<dbReference type="RefSeq" id="WP_345396334.1">
    <property type="nucleotide sequence ID" value="NZ_BAABLA010000025.1"/>
</dbReference>
<feature type="domain" description="Aldehyde oxidase/xanthine dehydrogenase a/b hammerhead" evidence="3">
    <location>
        <begin position="260"/>
        <end position="339"/>
    </location>
</feature>
<sequence length="825" mass="88501">MTRKDEAMTSRRSTPEPNASPSAPSADTAADAEQIGAPVTGRRRFLGYLLAGSTVVAAAPLVGSVLDQSKALAGGVPSNPQTSDNYDLSDAIYDAAKPTSDLITVQVHPDGTVSHEMVRTEVGQGVQTAIAMLIAEEMDVPLEKVRVTHADARPELVWNQLTGGSTSIGSQYYPVRVAAAIAKGALLEAAAHKLDLAASELTGQSGKILAPTGQVLSYGELAEEAATLQNKTVQAVLKPESEFKIIGKPTRRVDALDIVTGRKQFVTDFDMPDALPTMVCRPPTINGTVKSVNNAEDVQRMPGVTHVETITTGVAVRARTFGQCIDAIHALDVTWNPGPVAGTSDASIEKELKDAAPPWVLPAIPGTKTFEKEYTFAFTNNAPLEPATAIADVKEDSAEIWGAAKLPITAQADAAKLLGLPISAVKFHVVGSGGSFGRRLFNDGPLDAAEASQKMGAPVRMMWHRADEYRQGRGRPMQVSKIRAHHNGKDVLSLENRFMSVFTDWGHGFGDAAAAMYTRLPGAELAVSEVIFELTAVWPYNMGPTKQLLMETRQATEQPGAPRTRSTFNTGAMRQVYNPNVVAAQELFVDELANELDRDRYEFRRDLAKNEKFRKVIEKVAEAGNWGRSLPKGVAQGIGVHEEYKQYSACLVEVDCRPETVNRKVPGATTGPRVTRAVFVTTVARHLVNPLGAEAQLQGGIMDGISLAQTNSLHLRDGAFLEGSYDDFRYTRQWNVPLDVEVILLPEDPAAEVGGFGEVGVAPTFAAVACAIGAARGTYPDYLPISHNAGIPFEVKPHVPPIPQSPTNGLEHYPAPAKAKGTLHP</sequence>
<dbReference type="SMART" id="SM01008">
    <property type="entry name" value="Ald_Xan_dh_C"/>
    <property type="match status" value="1"/>
</dbReference>
<feature type="compositionally biased region" description="Low complexity" evidence="1">
    <location>
        <begin position="15"/>
        <end position="32"/>
    </location>
</feature>
<dbReference type="InterPro" id="IPR000674">
    <property type="entry name" value="Ald_Oxase/Xan_DH_a/b"/>
</dbReference>
<keyword evidence="2" id="KW-0812">Transmembrane</keyword>
<dbReference type="PANTHER" id="PTHR47495:SF1">
    <property type="entry name" value="BLL3820 PROTEIN"/>
    <property type="match status" value="1"/>
</dbReference>
<comment type="caution">
    <text evidence="4">The sequence shown here is derived from an EMBL/GenBank/DDBJ whole genome shotgun (WGS) entry which is preliminary data.</text>
</comment>
<keyword evidence="5" id="KW-1185">Reference proteome</keyword>
<accession>A0ABW2BXU4</accession>
<dbReference type="Gene3D" id="3.30.365.10">
    <property type="entry name" value="Aldehyde oxidase/xanthine dehydrogenase, molybdopterin binding domain"/>
    <property type="match status" value="3"/>
</dbReference>
<dbReference type="Pfam" id="PF20256">
    <property type="entry name" value="MoCoBD_2"/>
    <property type="match status" value="1"/>
</dbReference>
<gene>
    <name evidence="4" type="ORF">ACFQGD_11975</name>
</gene>
<evidence type="ECO:0000313" key="5">
    <source>
        <dbReference type="Proteomes" id="UP001596337"/>
    </source>
</evidence>
<dbReference type="Proteomes" id="UP001596337">
    <property type="component" value="Unassembled WGS sequence"/>
</dbReference>
<evidence type="ECO:0000256" key="1">
    <source>
        <dbReference type="SAM" id="MobiDB-lite"/>
    </source>
</evidence>
<dbReference type="InterPro" id="IPR037165">
    <property type="entry name" value="AldOxase/xan_DH_Mopterin-bd_sf"/>
</dbReference>
<dbReference type="EMBL" id="JBHSXX010000001">
    <property type="protein sequence ID" value="MFC6867866.1"/>
    <property type="molecule type" value="Genomic_DNA"/>
</dbReference>
<organism evidence="4 5">
    <name type="scientific">Haloechinothrix salitolerans</name>
    <dbReference type="NCBI Taxonomy" id="926830"/>
    <lineage>
        <taxon>Bacteria</taxon>
        <taxon>Bacillati</taxon>
        <taxon>Actinomycetota</taxon>
        <taxon>Actinomycetes</taxon>
        <taxon>Pseudonocardiales</taxon>
        <taxon>Pseudonocardiaceae</taxon>
        <taxon>Haloechinothrix</taxon>
    </lineage>
</organism>
<evidence type="ECO:0000259" key="3">
    <source>
        <dbReference type="SMART" id="SM01008"/>
    </source>
</evidence>
<feature type="region of interest" description="Disordered" evidence="1">
    <location>
        <begin position="1"/>
        <end position="32"/>
    </location>
</feature>
<dbReference type="Pfam" id="PF02738">
    <property type="entry name" value="MoCoBD_1"/>
    <property type="match status" value="1"/>
</dbReference>
<dbReference type="InterPro" id="IPR008274">
    <property type="entry name" value="AldOxase/xan_DH_MoCoBD1"/>
</dbReference>
<dbReference type="Gene3D" id="3.90.1170.50">
    <property type="entry name" value="Aldehyde oxidase/xanthine dehydrogenase, a/b hammerhead"/>
    <property type="match status" value="1"/>
</dbReference>
<feature type="transmembrane region" description="Helical" evidence="2">
    <location>
        <begin position="45"/>
        <end position="66"/>
    </location>
</feature>
<evidence type="ECO:0000256" key="2">
    <source>
        <dbReference type="SAM" id="Phobius"/>
    </source>
</evidence>
<feature type="region of interest" description="Disordered" evidence="1">
    <location>
        <begin position="804"/>
        <end position="825"/>
    </location>
</feature>